<sequence length="58" mass="6732">MTDEIIQEVWKAKDTIAARYHHDVRRLVEHLRAAQKSSDSRVVDLHARKIRGNPRSLG</sequence>
<name>A0A451ADT7_9GAMM</name>
<accession>A0A451ADT7</accession>
<organism evidence="1">
    <name type="scientific">Candidatus Kentrum sp. UNK</name>
    <dbReference type="NCBI Taxonomy" id="2126344"/>
    <lineage>
        <taxon>Bacteria</taxon>
        <taxon>Pseudomonadati</taxon>
        <taxon>Pseudomonadota</taxon>
        <taxon>Gammaproteobacteria</taxon>
        <taxon>Candidatus Kentrum</taxon>
    </lineage>
</organism>
<reference evidence="1" key="1">
    <citation type="submission" date="2019-02" db="EMBL/GenBank/DDBJ databases">
        <authorList>
            <person name="Gruber-Vodicka R. H."/>
            <person name="Seah K. B. B."/>
        </authorList>
    </citation>
    <scope>NUCLEOTIDE SEQUENCE</scope>
    <source>
        <strain evidence="2">BECK_BY19</strain>
        <strain evidence="1">BECK_BY8</strain>
    </source>
</reference>
<evidence type="ECO:0000313" key="2">
    <source>
        <dbReference type="EMBL" id="VFK71008.1"/>
    </source>
</evidence>
<protein>
    <submittedName>
        <fullName evidence="1">Uncharacterized protein</fullName>
    </submittedName>
</protein>
<dbReference type="EMBL" id="CAADFZ010000043">
    <property type="protein sequence ID" value="VFK64185.1"/>
    <property type="molecule type" value="Genomic_DNA"/>
</dbReference>
<dbReference type="AlphaFoldDB" id="A0A451ADT7"/>
<proteinExistence type="predicted"/>
<evidence type="ECO:0000313" key="1">
    <source>
        <dbReference type="EMBL" id="VFK64185.1"/>
    </source>
</evidence>
<gene>
    <name evidence="1" type="ORF">BECKUNK1418G_GA0071005_104310</name>
    <name evidence="2" type="ORF">BECKUNK1418H_GA0071006_104710</name>
</gene>
<dbReference type="EMBL" id="CAADGD010000047">
    <property type="protein sequence ID" value="VFK71008.1"/>
    <property type="molecule type" value="Genomic_DNA"/>
</dbReference>